<name>A0ABC8AVE7_9NOCA</name>
<dbReference type="GO" id="GO:0004148">
    <property type="term" value="F:dihydrolipoyl dehydrogenase (NADH) activity"/>
    <property type="evidence" value="ECO:0007669"/>
    <property type="project" value="UniProtKB-EC"/>
</dbReference>
<organism evidence="6 7">
    <name type="scientific">Nocardia seriolae</name>
    <dbReference type="NCBI Taxonomy" id="37332"/>
    <lineage>
        <taxon>Bacteria</taxon>
        <taxon>Bacillati</taxon>
        <taxon>Actinomycetota</taxon>
        <taxon>Actinomycetes</taxon>
        <taxon>Mycobacteriales</taxon>
        <taxon>Nocardiaceae</taxon>
        <taxon>Nocardia</taxon>
    </lineage>
</organism>
<dbReference type="SUPFAM" id="SSF51905">
    <property type="entry name" value="FAD/NAD(P)-binding domain"/>
    <property type="match status" value="1"/>
</dbReference>
<proteinExistence type="predicted"/>
<evidence type="ECO:0000256" key="1">
    <source>
        <dbReference type="ARBA" id="ARBA00001974"/>
    </source>
</evidence>
<dbReference type="PRINTS" id="PR00368">
    <property type="entry name" value="FADPNR"/>
</dbReference>
<gene>
    <name evidence="6" type="ORF">NS506_03748</name>
</gene>
<comment type="cofactor">
    <cofactor evidence="1">
        <name>FAD</name>
        <dbReference type="ChEBI" id="CHEBI:57692"/>
    </cofactor>
</comment>
<dbReference type="InterPro" id="IPR036188">
    <property type="entry name" value="FAD/NAD-bd_sf"/>
</dbReference>
<dbReference type="Pfam" id="PF07992">
    <property type="entry name" value="Pyr_redox_2"/>
    <property type="match status" value="1"/>
</dbReference>
<feature type="domain" description="FAD/NAD(P)-binding" evidence="5">
    <location>
        <begin position="46"/>
        <end position="106"/>
    </location>
</feature>
<accession>A0ABC8AVE7</accession>
<reference evidence="6 7" key="1">
    <citation type="submission" date="2016-10" db="EMBL/GenBank/DDBJ databases">
        <title>Genome sequence of Nocardia seriolae strain EM150506, isolated from Anguila japonica.</title>
        <authorList>
            <person name="Han H.-J."/>
        </authorList>
    </citation>
    <scope>NUCLEOTIDE SEQUENCE [LARGE SCALE GENOMIC DNA]</scope>
    <source>
        <strain evidence="6 7">EM150506</strain>
    </source>
</reference>
<dbReference type="InterPro" id="IPR004099">
    <property type="entry name" value="Pyr_nucl-diS_OxRdtase_dimer"/>
</dbReference>
<keyword evidence="2" id="KW-0285">Flavoprotein</keyword>
<dbReference type="PANTHER" id="PTHR43014:SF4">
    <property type="entry name" value="PYRIDINE NUCLEOTIDE-DISULFIDE OXIDOREDUCTASE RCLA-RELATED"/>
    <property type="match status" value="1"/>
</dbReference>
<dbReference type="SUPFAM" id="SSF55424">
    <property type="entry name" value="FAD/NAD-linked reductases, dimerisation (C-terminal) domain"/>
    <property type="match status" value="1"/>
</dbReference>
<evidence type="ECO:0000313" key="7">
    <source>
        <dbReference type="Proteomes" id="UP000180166"/>
    </source>
</evidence>
<evidence type="ECO:0000313" key="6">
    <source>
        <dbReference type="EMBL" id="APA97797.1"/>
    </source>
</evidence>
<dbReference type="Gene3D" id="3.50.50.60">
    <property type="entry name" value="FAD/NAD(P)-binding domain"/>
    <property type="match status" value="1"/>
</dbReference>
<feature type="domain" description="Pyridine nucleotide-disulphide oxidoreductase dimerisation" evidence="4">
    <location>
        <begin position="126"/>
        <end position="223"/>
    </location>
</feature>
<evidence type="ECO:0000256" key="3">
    <source>
        <dbReference type="ARBA" id="ARBA00022827"/>
    </source>
</evidence>
<dbReference type="Gene3D" id="3.30.390.30">
    <property type="match status" value="1"/>
</dbReference>
<evidence type="ECO:0000259" key="4">
    <source>
        <dbReference type="Pfam" id="PF02852"/>
    </source>
</evidence>
<dbReference type="PANTHER" id="PTHR43014">
    <property type="entry name" value="MERCURIC REDUCTASE"/>
    <property type="match status" value="1"/>
</dbReference>
<keyword evidence="3" id="KW-0274">FAD</keyword>
<evidence type="ECO:0000259" key="5">
    <source>
        <dbReference type="Pfam" id="PF07992"/>
    </source>
</evidence>
<dbReference type="Proteomes" id="UP000180166">
    <property type="component" value="Chromosome"/>
</dbReference>
<keyword evidence="6" id="KW-0560">Oxidoreductase</keyword>
<dbReference type="EC" id="1.8.1.4" evidence="6"/>
<dbReference type="PRINTS" id="PR00411">
    <property type="entry name" value="PNDRDTASEI"/>
</dbReference>
<dbReference type="EMBL" id="CP017839">
    <property type="protein sequence ID" value="APA97797.1"/>
    <property type="molecule type" value="Genomic_DNA"/>
</dbReference>
<dbReference type="Pfam" id="PF02852">
    <property type="entry name" value="Pyr_redox_dim"/>
    <property type="match status" value="1"/>
</dbReference>
<dbReference type="InterPro" id="IPR016156">
    <property type="entry name" value="FAD/NAD-linked_Rdtase_dimer_sf"/>
</dbReference>
<dbReference type="KEGG" id="nsr:NS506_03748"/>
<protein>
    <submittedName>
        <fullName evidence="6">Dihydrolipoyl dehydrogenase</fullName>
        <ecNumber evidence="6">1.8.1.4</ecNumber>
    </submittedName>
</protein>
<evidence type="ECO:0000256" key="2">
    <source>
        <dbReference type="ARBA" id="ARBA00022630"/>
    </source>
</evidence>
<dbReference type="AlphaFoldDB" id="A0ABC8AVE7"/>
<dbReference type="InterPro" id="IPR023753">
    <property type="entry name" value="FAD/NAD-binding_dom"/>
</dbReference>
<sequence>MTNSSSFSRVGSDRARKNLAVASRCVHAVSVPGAPASVAVADRSDLVATGRRPDTRGLHLDSVGVTVGELGAVIVDDRQRSTNPRIWAAGDVTGGPQFVYVAAAQGTVVADNALAGADRALDYTAVPRVTFTSPAIAAVGMTEAAAARAGWHCRSRVLEMSNVPRALVDRDTRGLVKIVADAESGRILRVHAVADGAGDLITAATYAMTARLTVDQLAHTWAPSDWSLRMGRPELQVLISHHPCPAPAAQCLRCRTRPRRAASARPSPVAAAVCPR</sequence>